<sequence>MNEERKIETEEVTGVPTPPRARVVPETTTETFERKRDYLAGFLSGEKEEEPKGGAGSDLQATVVEALKSIYDPEIPVDIYELGLIYNVEISEDGDATITMTLTTPHCPVAESLPQEVELRVLSVPGIRDAVVNLVWDPPWDPSKMSDEARLELGML</sequence>
<reference evidence="4" key="1">
    <citation type="journal article" date="2019" name="Int. J. Syst. Evol. Microbiol.">
        <title>The Global Catalogue of Microorganisms (GCM) 10K type strain sequencing project: providing services to taxonomists for standard genome sequencing and annotation.</title>
        <authorList>
            <consortium name="The Broad Institute Genomics Platform"/>
            <consortium name="The Broad Institute Genome Sequencing Center for Infectious Disease"/>
            <person name="Wu L."/>
            <person name="Ma J."/>
        </authorList>
    </citation>
    <scope>NUCLEOTIDE SEQUENCE [LARGE SCALE GENOMIC DNA]</scope>
    <source>
        <strain evidence="4">JCM 17543</strain>
    </source>
</reference>
<dbReference type="Proteomes" id="UP001500827">
    <property type="component" value="Unassembled WGS sequence"/>
</dbReference>
<feature type="domain" description="MIP18 family-like" evidence="2">
    <location>
        <begin position="61"/>
        <end position="133"/>
    </location>
</feature>
<proteinExistence type="predicted"/>
<dbReference type="RefSeq" id="WP_344699217.1">
    <property type="nucleotide sequence ID" value="NZ_BAABBM010000001.1"/>
</dbReference>
<comment type="caution">
    <text evidence="3">The sequence shown here is derived from an EMBL/GenBank/DDBJ whole genome shotgun (WGS) entry which is preliminary data.</text>
</comment>
<organism evidence="3 4">
    <name type="scientific">Sphingomonas limnosediminicola</name>
    <dbReference type="NCBI Taxonomy" id="940133"/>
    <lineage>
        <taxon>Bacteria</taxon>
        <taxon>Pseudomonadati</taxon>
        <taxon>Pseudomonadota</taxon>
        <taxon>Alphaproteobacteria</taxon>
        <taxon>Sphingomonadales</taxon>
        <taxon>Sphingomonadaceae</taxon>
        <taxon>Sphingomonas</taxon>
    </lineage>
</organism>
<dbReference type="EMBL" id="BAABBM010000001">
    <property type="protein sequence ID" value="GAA3898429.1"/>
    <property type="molecule type" value="Genomic_DNA"/>
</dbReference>
<dbReference type="SUPFAM" id="SSF117916">
    <property type="entry name" value="Fe-S cluster assembly (FSCA) domain-like"/>
    <property type="match status" value="1"/>
</dbReference>
<evidence type="ECO:0000259" key="2">
    <source>
        <dbReference type="Pfam" id="PF01883"/>
    </source>
</evidence>
<dbReference type="InterPro" id="IPR014291">
    <property type="entry name" value="SUF_FeS_clus_asmbl-assoc"/>
</dbReference>
<dbReference type="InterPro" id="IPR002744">
    <property type="entry name" value="MIP18-like"/>
</dbReference>
<keyword evidence="4" id="KW-1185">Reference proteome</keyword>
<dbReference type="Pfam" id="PF01883">
    <property type="entry name" value="FeS_assembly_P"/>
    <property type="match status" value="1"/>
</dbReference>
<evidence type="ECO:0000256" key="1">
    <source>
        <dbReference type="SAM" id="MobiDB-lite"/>
    </source>
</evidence>
<accession>A0ABP7LFH8</accession>
<feature type="region of interest" description="Disordered" evidence="1">
    <location>
        <begin position="1"/>
        <end position="30"/>
    </location>
</feature>
<name>A0ABP7LFH8_9SPHN</name>
<dbReference type="Gene3D" id="3.30.300.130">
    <property type="entry name" value="Fe-S cluster assembly (FSCA)"/>
    <property type="match status" value="1"/>
</dbReference>
<dbReference type="NCBIfam" id="TIGR02945">
    <property type="entry name" value="SUF_assoc"/>
    <property type="match status" value="1"/>
</dbReference>
<evidence type="ECO:0000313" key="3">
    <source>
        <dbReference type="EMBL" id="GAA3898429.1"/>
    </source>
</evidence>
<dbReference type="InterPro" id="IPR034904">
    <property type="entry name" value="FSCA_dom_sf"/>
</dbReference>
<gene>
    <name evidence="3" type="ORF">GCM10022276_16710</name>
</gene>
<dbReference type="InterPro" id="IPR052339">
    <property type="entry name" value="Fe-S_Maturation_MIP18"/>
</dbReference>
<evidence type="ECO:0000313" key="4">
    <source>
        <dbReference type="Proteomes" id="UP001500827"/>
    </source>
</evidence>
<protein>
    <recommendedName>
        <fullName evidence="2">MIP18 family-like domain-containing protein</fullName>
    </recommendedName>
</protein>
<dbReference type="PANTHER" id="PTHR42831">
    <property type="entry name" value="FE-S PROTEIN MATURATION AUXILIARY FACTOR YITW"/>
    <property type="match status" value="1"/>
</dbReference>
<dbReference type="PANTHER" id="PTHR42831:SF1">
    <property type="entry name" value="FE-S PROTEIN MATURATION AUXILIARY FACTOR YITW"/>
    <property type="match status" value="1"/>
</dbReference>